<evidence type="ECO:0000313" key="10">
    <source>
        <dbReference type="EMBL" id="MCP9291916.1"/>
    </source>
</evidence>
<dbReference type="SUPFAM" id="SSF52172">
    <property type="entry name" value="CheY-like"/>
    <property type="match status" value="1"/>
</dbReference>
<dbReference type="InterPro" id="IPR000673">
    <property type="entry name" value="Sig_transdc_resp-reg_Me-estase"/>
</dbReference>
<dbReference type="SUPFAM" id="SSF52738">
    <property type="entry name" value="Methylesterase CheB, C-terminal domain"/>
    <property type="match status" value="1"/>
</dbReference>
<dbReference type="AlphaFoldDB" id="A0A9X2L3Z8"/>
<gene>
    <name evidence="5" type="primary">cheB</name>
    <name evidence="10" type="ORF">NM125_10050</name>
</gene>
<name>A0A9X2L3Z8_9BACT</name>
<keyword evidence="2 5" id="KW-0145">Chemotaxis</keyword>
<evidence type="ECO:0000256" key="2">
    <source>
        <dbReference type="ARBA" id="ARBA00022500"/>
    </source>
</evidence>
<keyword evidence="3 5" id="KW-0378">Hydrolase</keyword>
<keyword evidence="5 7" id="KW-0597">Phosphoprotein</keyword>
<evidence type="ECO:0000256" key="7">
    <source>
        <dbReference type="PROSITE-ProRule" id="PRU00169"/>
    </source>
</evidence>
<comment type="catalytic activity">
    <reaction evidence="4 5">
        <text>[protein]-L-glutamate 5-O-methyl ester + H2O = L-glutamyl-[protein] + methanol + H(+)</text>
        <dbReference type="Rhea" id="RHEA:23236"/>
        <dbReference type="Rhea" id="RHEA-COMP:10208"/>
        <dbReference type="Rhea" id="RHEA-COMP:10311"/>
        <dbReference type="ChEBI" id="CHEBI:15377"/>
        <dbReference type="ChEBI" id="CHEBI:15378"/>
        <dbReference type="ChEBI" id="CHEBI:17790"/>
        <dbReference type="ChEBI" id="CHEBI:29973"/>
        <dbReference type="ChEBI" id="CHEBI:82795"/>
        <dbReference type="EC" id="3.1.1.61"/>
    </reaction>
</comment>
<dbReference type="CDD" id="cd16432">
    <property type="entry name" value="CheB_Rec"/>
    <property type="match status" value="1"/>
</dbReference>
<dbReference type="GO" id="GO:0006935">
    <property type="term" value="P:chemotaxis"/>
    <property type="evidence" value="ECO:0007669"/>
    <property type="project" value="UniProtKB-UniRule"/>
</dbReference>
<evidence type="ECO:0000259" key="8">
    <source>
        <dbReference type="PROSITE" id="PS50110"/>
    </source>
</evidence>
<dbReference type="NCBIfam" id="NF001965">
    <property type="entry name" value="PRK00742.1"/>
    <property type="match status" value="1"/>
</dbReference>
<evidence type="ECO:0000259" key="9">
    <source>
        <dbReference type="PROSITE" id="PS50122"/>
    </source>
</evidence>
<dbReference type="GO" id="GO:0008984">
    <property type="term" value="F:protein-glutamate methylesterase activity"/>
    <property type="evidence" value="ECO:0007669"/>
    <property type="project" value="UniProtKB-UniRule"/>
</dbReference>
<comment type="similarity">
    <text evidence="5">Belongs to the CheB family.</text>
</comment>
<dbReference type="InterPro" id="IPR008248">
    <property type="entry name" value="CheB-like"/>
</dbReference>
<dbReference type="EC" id="3.1.1.61" evidence="5"/>
<evidence type="ECO:0000256" key="3">
    <source>
        <dbReference type="ARBA" id="ARBA00022801"/>
    </source>
</evidence>
<comment type="PTM">
    <text evidence="5">Phosphorylated by CheA. Phosphorylation of the N-terminal regulatory domain activates the methylesterase activity.</text>
</comment>
<feature type="domain" description="Response regulatory" evidence="8">
    <location>
        <begin position="3"/>
        <end position="120"/>
    </location>
</feature>
<sequence length="355" mass="38355">MIKVLIIDDSAVVRKLLTEELNKQKDIEVVGTAIDPYIAREKIIQLKPDVLTLDLEMPRMDGLSFLGKLMKHFPMPVVVVSSLTPKNSANALNALRLGAVDVICKPGSAYSTQNISQDIVKAIRTASIARFDQHLEAVKSARTKQKATERVEFTGLRHTTNKLIAIGASTGGTRALEAVLTELPENMPGIVITQHMPPVFTKSFAERLNTICRLKVKEAEDGDLIKTGQALIAPGNFHMLVEKSGAKYYTRIKSGPPVHHQRPSVDVMFNSVAKSAGVNAMGVILTGMGADGAQGLLHMKEAGAHTIAQDEATSVVYGMPKEAAKLGAAEEILPLQVIPEAIIKQMARKMAEPVS</sequence>
<dbReference type="RefSeq" id="WP_255134790.1">
    <property type="nucleotide sequence ID" value="NZ_JANDBC010000002.1"/>
</dbReference>
<dbReference type="CDD" id="cd17541">
    <property type="entry name" value="REC_CheB-like"/>
    <property type="match status" value="1"/>
</dbReference>
<dbReference type="Proteomes" id="UP001139125">
    <property type="component" value="Unassembled WGS sequence"/>
</dbReference>
<dbReference type="PANTHER" id="PTHR42872:SF6">
    <property type="entry name" value="PROTEIN-GLUTAMATE METHYLESTERASE_PROTEIN-GLUTAMINE GLUTAMINASE"/>
    <property type="match status" value="1"/>
</dbReference>
<dbReference type="SMART" id="SM00448">
    <property type="entry name" value="REC"/>
    <property type="match status" value="1"/>
</dbReference>
<reference evidence="10" key="1">
    <citation type="submission" date="2022-06" db="EMBL/GenBank/DDBJ databases">
        <title>Gracilimonas sp. CAU 1638 isolated from sea sediment.</title>
        <authorList>
            <person name="Kim W."/>
        </authorList>
    </citation>
    <scope>NUCLEOTIDE SEQUENCE</scope>
    <source>
        <strain evidence="10">CAU 1638</strain>
    </source>
</reference>
<organism evidence="10 11">
    <name type="scientific">Gracilimonas sediminicola</name>
    <dbReference type="NCBI Taxonomy" id="2952158"/>
    <lineage>
        <taxon>Bacteria</taxon>
        <taxon>Pseudomonadati</taxon>
        <taxon>Balneolota</taxon>
        <taxon>Balneolia</taxon>
        <taxon>Balneolales</taxon>
        <taxon>Balneolaceae</taxon>
        <taxon>Gracilimonas</taxon>
    </lineage>
</organism>
<feature type="active site" evidence="5 6">
    <location>
        <position position="169"/>
    </location>
</feature>
<comment type="domain">
    <text evidence="5">Contains a C-terminal catalytic domain, and an N-terminal region which modulates catalytic activity.</text>
</comment>
<accession>A0A9X2L3Z8</accession>
<dbReference type="GO" id="GO:0000156">
    <property type="term" value="F:phosphorelay response regulator activity"/>
    <property type="evidence" value="ECO:0007669"/>
    <property type="project" value="InterPro"/>
</dbReference>
<evidence type="ECO:0000256" key="1">
    <source>
        <dbReference type="ARBA" id="ARBA00022490"/>
    </source>
</evidence>
<dbReference type="Gene3D" id="3.40.50.180">
    <property type="entry name" value="Methylesterase CheB, C-terminal domain"/>
    <property type="match status" value="1"/>
</dbReference>
<dbReference type="HAMAP" id="MF_00099">
    <property type="entry name" value="CheB_chemtxs"/>
    <property type="match status" value="1"/>
</dbReference>
<dbReference type="PROSITE" id="PS50110">
    <property type="entry name" value="RESPONSE_REGULATORY"/>
    <property type="match status" value="1"/>
</dbReference>
<dbReference type="InterPro" id="IPR011006">
    <property type="entry name" value="CheY-like_superfamily"/>
</dbReference>
<comment type="caution">
    <text evidence="10">The sequence shown here is derived from an EMBL/GenBank/DDBJ whole genome shotgun (WGS) entry which is preliminary data.</text>
</comment>
<comment type="function">
    <text evidence="5">Involved in chemotaxis. Part of a chemotaxis signal transduction system that modulates chemotaxis in response to various stimuli. Catalyzes the demethylation of specific methylglutamate residues introduced into the chemoreceptors (methyl-accepting chemotaxis proteins or MCP) by CheR. Also mediates the irreversible deamidation of specific glutamine residues to glutamic acid.</text>
</comment>
<keyword evidence="11" id="KW-1185">Reference proteome</keyword>
<dbReference type="PIRSF" id="PIRSF000876">
    <property type="entry name" value="RR_chemtxs_CheB"/>
    <property type="match status" value="1"/>
</dbReference>
<feature type="modified residue" description="4-aspartylphosphate" evidence="5 7">
    <location>
        <position position="54"/>
    </location>
</feature>
<proteinExistence type="inferred from homology"/>
<dbReference type="Gene3D" id="3.40.50.2300">
    <property type="match status" value="1"/>
</dbReference>
<evidence type="ECO:0000256" key="4">
    <source>
        <dbReference type="ARBA" id="ARBA00048267"/>
    </source>
</evidence>
<dbReference type="GO" id="GO:0005737">
    <property type="term" value="C:cytoplasm"/>
    <property type="evidence" value="ECO:0007669"/>
    <property type="project" value="UniProtKB-SubCell"/>
</dbReference>
<evidence type="ECO:0000256" key="6">
    <source>
        <dbReference type="PROSITE-ProRule" id="PRU00050"/>
    </source>
</evidence>
<dbReference type="Pfam" id="PF00072">
    <property type="entry name" value="Response_reg"/>
    <property type="match status" value="1"/>
</dbReference>
<dbReference type="PANTHER" id="PTHR42872">
    <property type="entry name" value="PROTEIN-GLUTAMATE METHYLESTERASE/PROTEIN-GLUTAMINE GLUTAMINASE"/>
    <property type="match status" value="1"/>
</dbReference>
<dbReference type="InterPro" id="IPR001789">
    <property type="entry name" value="Sig_transdc_resp-reg_receiver"/>
</dbReference>
<dbReference type="Pfam" id="PF01339">
    <property type="entry name" value="CheB_methylest"/>
    <property type="match status" value="1"/>
</dbReference>
<evidence type="ECO:0000313" key="11">
    <source>
        <dbReference type="Proteomes" id="UP001139125"/>
    </source>
</evidence>
<protein>
    <recommendedName>
        <fullName evidence="5">Protein-glutamate methylesterase/protein-glutamine glutaminase</fullName>
        <ecNumber evidence="5">3.1.1.61</ecNumber>
        <ecNumber evidence="5">3.5.1.44</ecNumber>
    </recommendedName>
</protein>
<dbReference type="NCBIfam" id="NF009206">
    <property type="entry name" value="PRK12555.1"/>
    <property type="match status" value="1"/>
</dbReference>
<comment type="subcellular location">
    <subcellularLocation>
        <location evidence="5">Cytoplasm</location>
    </subcellularLocation>
</comment>
<evidence type="ECO:0000256" key="5">
    <source>
        <dbReference type="HAMAP-Rule" id="MF_00099"/>
    </source>
</evidence>
<dbReference type="PROSITE" id="PS50122">
    <property type="entry name" value="CHEB"/>
    <property type="match status" value="1"/>
</dbReference>
<keyword evidence="1 5" id="KW-0963">Cytoplasm</keyword>
<dbReference type="EC" id="3.5.1.44" evidence="5"/>
<feature type="active site" evidence="5 6">
    <location>
        <position position="195"/>
    </location>
</feature>
<comment type="catalytic activity">
    <reaction evidence="5">
        <text>L-glutaminyl-[protein] + H2O = L-glutamyl-[protein] + NH4(+)</text>
        <dbReference type="Rhea" id="RHEA:16441"/>
        <dbReference type="Rhea" id="RHEA-COMP:10207"/>
        <dbReference type="Rhea" id="RHEA-COMP:10208"/>
        <dbReference type="ChEBI" id="CHEBI:15377"/>
        <dbReference type="ChEBI" id="CHEBI:28938"/>
        <dbReference type="ChEBI" id="CHEBI:29973"/>
        <dbReference type="ChEBI" id="CHEBI:30011"/>
        <dbReference type="EC" id="3.5.1.44"/>
    </reaction>
</comment>
<feature type="active site" evidence="5 6">
    <location>
        <position position="291"/>
    </location>
</feature>
<dbReference type="GO" id="GO:0050568">
    <property type="term" value="F:protein-glutamine glutaminase activity"/>
    <property type="evidence" value="ECO:0007669"/>
    <property type="project" value="UniProtKB-UniRule"/>
</dbReference>
<feature type="domain" description="CheB-type methylesterase" evidence="9">
    <location>
        <begin position="157"/>
        <end position="349"/>
    </location>
</feature>
<dbReference type="EMBL" id="JANDBC010000002">
    <property type="protein sequence ID" value="MCP9291916.1"/>
    <property type="molecule type" value="Genomic_DNA"/>
</dbReference>
<dbReference type="InterPro" id="IPR035909">
    <property type="entry name" value="CheB_C"/>
</dbReference>